<comment type="caution">
    <text evidence="2">The sequence shown here is derived from an EMBL/GenBank/DDBJ whole genome shotgun (WGS) entry which is preliminary data.</text>
</comment>
<organism evidence="2 3">
    <name type="scientific">Aetokthonos hydrillicola Thurmond2011</name>
    <dbReference type="NCBI Taxonomy" id="2712845"/>
    <lineage>
        <taxon>Bacteria</taxon>
        <taxon>Bacillati</taxon>
        <taxon>Cyanobacteriota</taxon>
        <taxon>Cyanophyceae</taxon>
        <taxon>Nostocales</taxon>
        <taxon>Hapalosiphonaceae</taxon>
        <taxon>Aetokthonos</taxon>
    </lineage>
</organism>
<keyword evidence="3" id="KW-1185">Reference proteome</keyword>
<reference evidence="3" key="1">
    <citation type="journal article" date="2021" name="Science">
        <title>Hunting the eagle killer: A cyanobacterial neurotoxin causes vacuolar myelinopathy.</title>
        <authorList>
            <person name="Breinlinger S."/>
            <person name="Phillips T.J."/>
            <person name="Haram B.N."/>
            <person name="Mares J."/>
            <person name="Martinez Yerena J.A."/>
            <person name="Hrouzek P."/>
            <person name="Sobotka R."/>
            <person name="Henderson W.M."/>
            <person name="Schmieder P."/>
            <person name="Williams S.M."/>
            <person name="Lauderdale J.D."/>
            <person name="Wilde H.D."/>
            <person name="Gerrin W."/>
            <person name="Kust A."/>
            <person name="Washington J.W."/>
            <person name="Wagner C."/>
            <person name="Geier B."/>
            <person name="Liebeke M."/>
            <person name="Enke H."/>
            <person name="Niedermeyer T.H.J."/>
            <person name="Wilde S.B."/>
        </authorList>
    </citation>
    <scope>NUCLEOTIDE SEQUENCE [LARGE SCALE GENOMIC DNA]</scope>
    <source>
        <strain evidence="3">Thurmond2011</strain>
    </source>
</reference>
<evidence type="ECO:0000313" key="3">
    <source>
        <dbReference type="Proteomes" id="UP000667802"/>
    </source>
</evidence>
<dbReference type="RefSeq" id="WP_208341259.1">
    <property type="nucleotide sequence ID" value="NZ_CAWQFN010000835.1"/>
</dbReference>
<dbReference type="AlphaFoldDB" id="A0AAP5M928"/>
<dbReference type="EMBL" id="JAALHA020000001">
    <property type="protein sequence ID" value="MDR9893914.1"/>
    <property type="molecule type" value="Genomic_DNA"/>
</dbReference>
<keyword evidence="1" id="KW-0732">Signal</keyword>
<sequence>MKVLGLALSALFMLATPSIAVEYQGKNIDGKKLPAKAYYSVTGGVYNVEVSFRKNRATIYFEGGAQTTIRLSRKVITDPNDIEGFGKLGQFPVNKIFSVGWNYDDNLGGSNQVLPGLHPLEGFWRISLAPLRESQAFKSQK</sequence>
<evidence type="ECO:0000256" key="1">
    <source>
        <dbReference type="SAM" id="SignalP"/>
    </source>
</evidence>
<accession>A0AAP5M928</accession>
<gene>
    <name evidence="2" type="ORF">G7B40_004905</name>
</gene>
<name>A0AAP5M928_9CYAN</name>
<evidence type="ECO:0000313" key="2">
    <source>
        <dbReference type="EMBL" id="MDR9893914.1"/>
    </source>
</evidence>
<protein>
    <submittedName>
        <fullName evidence="2">Uncharacterized protein</fullName>
    </submittedName>
</protein>
<feature type="chain" id="PRO_5042991425" evidence="1">
    <location>
        <begin position="21"/>
        <end position="141"/>
    </location>
</feature>
<feature type="signal peptide" evidence="1">
    <location>
        <begin position="1"/>
        <end position="20"/>
    </location>
</feature>
<proteinExistence type="predicted"/>
<dbReference type="Proteomes" id="UP000667802">
    <property type="component" value="Unassembled WGS sequence"/>
</dbReference>